<gene>
    <name evidence="1" type="ORF">TU35_009385</name>
</gene>
<organism evidence="1 2">
    <name type="scientific">Thermoproteus sp. AZ2</name>
    <dbReference type="NCBI Taxonomy" id="1609232"/>
    <lineage>
        <taxon>Archaea</taxon>
        <taxon>Thermoproteota</taxon>
        <taxon>Thermoprotei</taxon>
        <taxon>Thermoproteales</taxon>
        <taxon>Thermoproteaceae</taxon>
        <taxon>Thermoproteus</taxon>
    </lineage>
</organism>
<name>A0ACC6V306_9CREN</name>
<sequence>TYSGVTSDLGLALVVQNSTVASEAAEVVLDDYRGVYPRYSFQGFAISPINSYDALSWLLGQPGRAYAAVEEIYSDSGLAGQLMDKAALAIARVTDVSGVEQVQDLTAKVIVVGDYVYVGSINLSGNSINNNREMGLVLYCPSLAEAAKALVEQWAGATPTAAATAEAAPSTASSTAAAPYSIWDIIIAAVVVIALGLFARRAPRRRQRRPSRHSRYSSFIKDHDAQKIKFGDIV</sequence>
<feature type="non-terminal residue" evidence="1">
    <location>
        <position position="1"/>
    </location>
</feature>
<dbReference type="EMBL" id="JZWT02000034">
    <property type="protein sequence ID" value="MFB6491424.1"/>
    <property type="molecule type" value="Genomic_DNA"/>
</dbReference>
<accession>A0ACC6V306</accession>
<proteinExistence type="predicted"/>
<comment type="caution">
    <text evidence="1">The sequence shown here is derived from an EMBL/GenBank/DDBJ whole genome shotgun (WGS) entry which is preliminary data.</text>
</comment>
<reference evidence="1" key="1">
    <citation type="submission" date="2024-07" db="EMBL/GenBank/DDBJ databases">
        <title>Metagenome and Metagenome-Assembled Genomes of Archaea from a hot spring from the geothermal field of Los Azufres, Mexico.</title>
        <authorList>
            <person name="Marin-Paredes R."/>
            <person name="Martinez-Romero E."/>
            <person name="Servin-Garciduenas L.E."/>
        </authorList>
    </citation>
    <scope>NUCLEOTIDE SEQUENCE</scope>
</reference>
<dbReference type="Proteomes" id="UP000033636">
    <property type="component" value="Unassembled WGS sequence"/>
</dbReference>
<protein>
    <submittedName>
        <fullName evidence="1">Uncharacterized protein</fullName>
    </submittedName>
</protein>
<evidence type="ECO:0000313" key="2">
    <source>
        <dbReference type="Proteomes" id="UP000033636"/>
    </source>
</evidence>
<evidence type="ECO:0000313" key="1">
    <source>
        <dbReference type="EMBL" id="MFB6491424.1"/>
    </source>
</evidence>